<keyword evidence="1" id="KW-1133">Transmembrane helix</keyword>
<dbReference type="InterPro" id="IPR003848">
    <property type="entry name" value="DUF218"/>
</dbReference>
<gene>
    <name evidence="4" type="ORF">DXD10_14250</name>
    <name evidence="3" type="ORF">DXD84_13185</name>
</gene>
<sequence length="263" mass="29155">MHTFLFLLCIILALVCGTYGIAVRAIGSGTAFFAVWLVLAVFFICVALGIHFNLWKMFPDILKKGIVIIFAGCLASFLIIEGLIISQMHVAGPDNLDYLIVLGAQVYKNGPSPVLKFRLDKAYEYLSANPETRCIVTGGQGSNEPFTEASCMADYLVKRGIDSGRIILEDKSTTTAQNLTNSMKLISADTINHALDSNTTNTVGILTNDFHMFRAMQIARAQKIPNAYGISCDSTKVYLPNNMFREYFAEIKFLLKQLTKHFQ</sequence>
<dbReference type="Proteomes" id="UP000260664">
    <property type="component" value="Unassembled WGS sequence"/>
</dbReference>
<proteinExistence type="predicted"/>
<dbReference type="GO" id="GO:0000270">
    <property type="term" value="P:peptidoglycan metabolic process"/>
    <property type="evidence" value="ECO:0007669"/>
    <property type="project" value="TreeGrafter"/>
</dbReference>
<dbReference type="InterPro" id="IPR051599">
    <property type="entry name" value="Cell_Envelope_Assoc"/>
</dbReference>
<dbReference type="GO" id="GO:0043164">
    <property type="term" value="P:Gram-negative-bacterium-type cell wall biogenesis"/>
    <property type="evidence" value="ECO:0007669"/>
    <property type="project" value="TreeGrafter"/>
</dbReference>
<protein>
    <submittedName>
        <fullName evidence="4">YdcF family protein</fullName>
    </submittedName>
</protein>
<feature type="transmembrane region" description="Helical" evidence="1">
    <location>
        <begin position="30"/>
        <end position="54"/>
    </location>
</feature>
<dbReference type="GO" id="GO:0005886">
    <property type="term" value="C:plasma membrane"/>
    <property type="evidence" value="ECO:0007669"/>
    <property type="project" value="TreeGrafter"/>
</dbReference>
<keyword evidence="1" id="KW-0472">Membrane</keyword>
<evidence type="ECO:0000313" key="4">
    <source>
        <dbReference type="EMBL" id="RGK44841.1"/>
    </source>
</evidence>
<dbReference type="PANTHER" id="PTHR30336:SF4">
    <property type="entry name" value="ENVELOPE BIOGENESIS FACTOR ELYC"/>
    <property type="match status" value="1"/>
</dbReference>
<evidence type="ECO:0000313" key="6">
    <source>
        <dbReference type="Proteomes" id="UP000261208"/>
    </source>
</evidence>
<dbReference type="PANTHER" id="PTHR30336">
    <property type="entry name" value="INNER MEMBRANE PROTEIN, PROBABLE PERMEASE"/>
    <property type="match status" value="1"/>
</dbReference>
<name>A0A3E4M547_9FIRM</name>
<dbReference type="EMBL" id="QSOI01000022">
    <property type="protein sequence ID" value="RGI81546.1"/>
    <property type="molecule type" value="Genomic_DNA"/>
</dbReference>
<dbReference type="AlphaFoldDB" id="A0A3E4M547"/>
<accession>A0A3E4M547</accession>
<dbReference type="Pfam" id="PF02698">
    <property type="entry name" value="DUF218"/>
    <property type="match status" value="1"/>
</dbReference>
<keyword evidence="1" id="KW-0812">Transmembrane</keyword>
<evidence type="ECO:0000259" key="2">
    <source>
        <dbReference type="Pfam" id="PF02698"/>
    </source>
</evidence>
<feature type="transmembrane region" description="Helical" evidence="1">
    <location>
        <begin position="66"/>
        <end position="85"/>
    </location>
</feature>
<comment type="caution">
    <text evidence="4">The sequence shown here is derived from an EMBL/GenBank/DDBJ whole genome shotgun (WGS) entry which is preliminary data.</text>
</comment>
<dbReference type="Gene3D" id="3.40.50.620">
    <property type="entry name" value="HUPs"/>
    <property type="match status" value="1"/>
</dbReference>
<feature type="domain" description="DUF218" evidence="2">
    <location>
        <begin position="97"/>
        <end position="248"/>
    </location>
</feature>
<reference evidence="5 6" key="1">
    <citation type="submission" date="2018-08" db="EMBL/GenBank/DDBJ databases">
        <title>A genome reference for cultivated species of the human gut microbiota.</title>
        <authorList>
            <person name="Zou Y."/>
            <person name="Xue W."/>
            <person name="Luo G."/>
        </authorList>
    </citation>
    <scope>NUCLEOTIDE SEQUENCE [LARGE SCALE GENOMIC DNA]</scope>
    <source>
        <strain evidence="4 6">TF11-11</strain>
        <strain evidence="3 5">TM09-19AC</strain>
    </source>
</reference>
<organism evidence="4 6">
    <name type="scientific">Dorea formicigenerans</name>
    <dbReference type="NCBI Taxonomy" id="39486"/>
    <lineage>
        <taxon>Bacteria</taxon>
        <taxon>Bacillati</taxon>
        <taxon>Bacillota</taxon>
        <taxon>Clostridia</taxon>
        <taxon>Lachnospirales</taxon>
        <taxon>Lachnospiraceae</taxon>
        <taxon>Dorea</taxon>
    </lineage>
</organism>
<evidence type="ECO:0000313" key="5">
    <source>
        <dbReference type="Proteomes" id="UP000260664"/>
    </source>
</evidence>
<dbReference type="CDD" id="cd06259">
    <property type="entry name" value="YdcF-like"/>
    <property type="match status" value="1"/>
</dbReference>
<dbReference type="InterPro" id="IPR014729">
    <property type="entry name" value="Rossmann-like_a/b/a_fold"/>
</dbReference>
<dbReference type="Proteomes" id="UP000261208">
    <property type="component" value="Unassembled WGS sequence"/>
</dbReference>
<dbReference type="EMBL" id="QSQQ01000022">
    <property type="protein sequence ID" value="RGK44841.1"/>
    <property type="molecule type" value="Genomic_DNA"/>
</dbReference>
<evidence type="ECO:0000313" key="3">
    <source>
        <dbReference type="EMBL" id="RGI81546.1"/>
    </source>
</evidence>
<evidence type="ECO:0000256" key="1">
    <source>
        <dbReference type="SAM" id="Phobius"/>
    </source>
</evidence>